<protein>
    <submittedName>
        <fullName evidence="1">Uncharacterized protein</fullName>
    </submittedName>
</protein>
<accession>A0A0E9RH08</accession>
<reference evidence="1" key="2">
    <citation type="journal article" date="2015" name="Fish Shellfish Immunol.">
        <title>Early steps in the European eel (Anguilla anguilla)-Vibrio vulnificus interaction in the gills: Role of the RtxA13 toxin.</title>
        <authorList>
            <person name="Callol A."/>
            <person name="Pajuelo D."/>
            <person name="Ebbesson L."/>
            <person name="Teles M."/>
            <person name="MacKenzie S."/>
            <person name="Amaro C."/>
        </authorList>
    </citation>
    <scope>NUCLEOTIDE SEQUENCE</scope>
</reference>
<name>A0A0E9RH08_ANGAN</name>
<dbReference type="AlphaFoldDB" id="A0A0E9RH08"/>
<proteinExistence type="predicted"/>
<evidence type="ECO:0000313" key="1">
    <source>
        <dbReference type="EMBL" id="JAH28092.1"/>
    </source>
</evidence>
<organism evidence="1">
    <name type="scientific">Anguilla anguilla</name>
    <name type="common">European freshwater eel</name>
    <name type="synonym">Muraena anguilla</name>
    <dbReference type="NCBI Taxonomy" id="7936"/>
    <lineage>
        <taxon>Eukaryota</taxon>
        <taxon>Metazoa</taxon>
        <taxon>Chordata</taxon>
        <taxon>Craniata</taxon>
        <taxon>Vertebrata</taxon>
        <taxon>Euteleostomi</taxon>
        <taxon>Actinopterygii</taxon>
        <taxon>Neopterygii</taxon>
        <taxon>Teleostei</taxon>
        <taxon>Anguilliformes</taxon>
        <taxon>Anguillidae</taxon>
        <taxon>Anguilla</taxon>
    </lineage>
</organism>
<sequence length="41" mass="4661">MDYRATIIHGQLQTGQNTNSTKPVFPYKTCIHACAFQIIIH</sequence>
<reference evidence="1" key="1">
    <citation type="submission" date="2014-11" db="EMBL/GenBank/DDBJ databases">
        <authorList>
            <person name="Amaro Gonzalez C."/>
        </authorList>
    </citation>
    <scope>NUCLEOTIDE SEQUENCE</scope>
</reference>
<dbReference type="EMBL" id="GBXM01080485">
    <property type="protein sequence ID" value="JAH28092.1"/>
    <property type="molecule type" value="Transcribed_RNA"/>
</dbReference>